<name>A0A2V4APU1_9PSEU</name>
<dbReference type="Proteomes" id="UP000249915">
    <property type="component" value="Unassembled WGS sequence"/>
</dbReference>
<sequence length="124" mass="12546">MTWFPRVLGVLTAGFGTAVLVRPALLAGPVELTERDGTVSPGVAALTRALACRDIASGLAMACAPTPRVLAAGLAVRTASDAADAAVFGTRLPSPAARHKAVLAAGSWAVLCALSALSLRRRLS</sequence>
<organism evidence="1 2">
    <name type="scientific">Prauserella muralis</name>
    <dbReference type="NCBI Taxonomy" id="588067"/>
    <lineage>
        <taxon>Bacteria</taxon>
        <taxon>Bacillati</taxon>
        <taxon>Actinomycetota</taxon>
        <taxon>Actinomycetes</taxon>
        <taxon>Pseudonocardiales</taxon>
        <taxon>Pseudonocardiaceae</taxon>
        <taxon>Prauserella</taxon>
    </lineage>
</organism>
<evidence type="ECO:0000313" key="1">
    <source>
        <dbReference type="EMBL" id="PXY22723.1"/>
    </source>
</evidence>
<accession>A0A2V4APU1</accession>
<reference evidence="1 2" key="1">
    <citation type="submission" date="2016-07" db="EMBL/GenBank/DDBJ databases">
        <title>Draft genome sequence of Prauserella muralis DSM 45305, isolated from a mould-covered wall in an indoor environment.</title>
        <authorList>
            <person name="Ruckert C."/>
            <person name="Albersmeier A."/>
            <person name="Jiang C.-L."/>
            <person name="Jiang Y."/>
            <person name="Kalinowski J."/>
            <person name="Schneider O."/>
            <person name="Winkler A."/>
            <person name="Zotchev S.B."/>
        </authorList>
    </citation>
    <scope>NUCLEOTIDE SEQUENCE [LARGE SCALE GENOMIC DNA]</scope>
    <source>
        <strain evidence="1 2">DSM 45305</strain>
    </source>
</reference>
<comment type="caution">
    <text evidence="1">The sequence shown here is derived from an EMBL/GenBank/DDBJ whole genome shotgun (WGS) entry which is preliminary data.</text>
</comment>
<dbReference type="OrthoDB" id="3436761at2"/>
<gene>
    <name evidence="1" type="ORF">BAY60_23235</name>
</gene>
<dbReference type="AlphaFoldDB" id="A0A2V4APU1"/>
<proteinExistence type="predicted"/>
<dbReference type="EMBL" id="MASW01000005">
    <property type="protein sequence ID" value="PXY22723.1"/>
    <property type="molecule type" value="Genomic_DNA"/>
</dbReference>
<dbReference type="RefSeq" id="WP_112283325.1">
    <property type="nucleotide sequence ID" value="NZ_MASW01000005.1"/>
</dbReference>
<keyword evidence="2" id="KW-1185">Reference proteome</keyword>
<evidence type="ECO:0000313" key="2">
    <source>
        <dbReference type="Proteomes" id="UP000249915"/>
    </source>
</evidence>
<protein>
    <submittedName>
        <fullName evidence="1">Uncharacterized protein</fullName>
    </submittedName>
</protein>